<feature type="compositionally biased region" description="Polar residues" evidence="1">
    <location>
        <begin position="616"/>
        <end position="625"/>
    </location>
</feature>
<feature type="region of interest" description="Disordered" evidence="1">
    <location>
        <begin position="532"/>
        <end position="625"/>
    </location>
</feature>
<name>G0TYY3_TRYVY</name>
<dbReference type="AlphaFoldDB" id="G0TYY3"/>
<feature type="compositionally biased region" description="Polar residues" evidence="1">
    <location>
        <begin position="488"/>
        <end position="510"/>
    </location>
</feature>
<feature type="compositionally biased region" description="Low complexity" evidence="1">
    <location>
        <begin position="561"/>
        <end position="595"/>
    </location>
</feature>
<evidence type="ECO:0000256" key="1">
    <source>
        <dbReference type="SAM" id="MobiDB-lite"/>
    </source>
</evidence>
<dbReference type="InterPro" id="IPR011990">
    <property type="entry name" value="TPR-like_helical_dom_sf"/>
</dbReference>
<organism evidence="2">
    <name type="scientific">Trypanosoma vivax (strain Y486)</name>
    <dbReference type="NCBI Taxonomy" id="1055687"/>
    <lineage>
        <taxon>Eukaryota</taxon>
        <taxon>Discoba</taxon>
        <taxon>Euglenozoa</taxon>
        <taxon>Kinetoplastea</taxon>
        <taxon>Metakinetoplastina</taxon>
        <taxon>Trypanosomatida</taxon>
        <taxon>Trypanosomatidae</taxon>
        <taxon>Trypanosoma</taxon>
        <taxon>Duttonella</taxon>
    </lineage>
</organism>
<feature type="compositionally biased region" description="Basic and acidic residues" evidence="1">
    <location>
        <begin position="747"/>
        <end position="757"/>
    </location>
</feature>
<dbReference type="EMBL" id="HE573023">
    <property type="protein sequence ID" value="CCC49186.1"/>
    <property type="molecule type" value="Genomic_DNA"/>
</dbReference>
<proteinExistence type="predicted"/>
<feature type="compositionally biased region" description="Polar residues" evidence="1">
    <location>
        <begin position="645"/>
        <end position="655"/>
    </location>
</feature>
<reference evidence="2" key="1">
    <citation type="journal article" date="2012" name="Proc. Natl. Acad. Sci. U.S.A.">
        <title>Antigenic diversity is generated by distinct evolutionary mechanisms in African trypanosome species.</title>
        <authorList>
            <person name="Jackson A.P."/>
            <person name="Berry A."/>
            <person name="Aslett M."/>
            <person name="Allison H.C."/>
            <person name="Burton P."/>
            <person name="Vavrova-Anderson J."/>
            <person name="Brown R."/>
            <person name="Browne H."/>
            <person name="Corton N."/>
            <person name="Hauser H."/>
            <person name="Gamble J."/>
            <person name="Gilderthorp R."/>
            <person name="Marcello L."/>
            <person name="McQuillan J."/>
            <person name="Otto T.D."/>
            <person name="Quail M.A."/>
            <person name="Sanders M.J."/>
            <person name="van Tonder A."/>
            <person name="Ginger M.L."/>
            <person name="Field M.C."/>
            <person name="Barry J.D."/>
            <person name="Hertz-Fowler C."/>
            <person name="Berriman M."/>
        </authorList>
    </citation>
    <scope>NUCLEOTIDE SEQUENCE</scope>
    <source>
        <strain evidence="2">Y486</strain>
    </source>
</reference>
<feature type="compositionally biased region" description="Polar residues" evidence="1">
    <location>
        <begin position="532"/>
        <end position="544"/>
    </location>
</feature>
<feature type="region of interest" description="Disordered" evidence="1">
    <location>
        <begin position="378"/>
        <end position="517"/>
    </location>
</feature>
<feature type="compositionally biased region" description="Low complexity" evidence="1">
    <location>
        <begin position="672"/>
        <end position="706"/>
    </location>
</feature>
<dbReference type="VEuPathDB" id="TriTrypDB:TvY486_0705130"/>
<sequence>MQQNSSSEPREVGSSVVASVARTQREDEEEIVHEILAMNTLAMQRCYSEALDEANTILTEAYMKLHNSTTTGESRGLDTVRATTLNNLGVVECHRGQHRQALSHFEAARQLEESWNSASPAVALNTCAAYNALGMYDKATAAATETINMLRTLVLQKKEANSLPVIQAAPTDGATSLLQGNGLSVSGSDNRTLWGAAWHNLAVAQINTAKSGNDLSEYTNVVALFQNAMRSTQELLGHDHPMTRRVTENYRAVRDALRSHGVYKQHHTLLTVPTRPVNPQEESYEMEQYMRNCGIKSRRRALEKYHRDLTITFCGDVTNGVKLTERLDPTPYPEAKDVAFRTRSGKRTLRSLRVMPLGATLARACQLYGNPHPLLYSLPQNSNGQEAGGAANGQNNGANNSYLDRPVAPRPPVGSKKSSPRRRQLQVKQGTGNPKFRRSNNGSHNKQSESRSRSFPGLPLMPTNVSRNESIVAQHQHQQPTICDPPRTQWQLNFPQHPSNPRQSSMQNQQRPHEMPVNNQWLTPDYLQSLNVAPSSVPNFTQQPIPEPQRGVAGQPQAVHQAQPYYSPQQQQQQQQQMAQQSQPYYNPQPQSAQAMQEVRPQHNLPPQPPPHVERTSQSQQQPHEVPVNNQWLTPDYLQSLNVAPSSVPNFTQQPIPEPQRGVAGQPQAVHQAQPYYSPQQQQQQQQQMAQQSQPYYNPQPQSAQAMQEVRPHHNLPPQPPPHAQQTGHREMGSREANPEAMPSVKYEGEPGRRAESIPKVTPPHSVANPAFTDFTNDARVHGSLPPLPTAPSHSHVTVEVKETARGGSVVVGEATPGEMFAAGTQDTFDHVKYIMLAEPPGDAVRQHSSQGISETNNSMQLDPFQKFPDVSGGQDTVFGGDRLGAEGCQRHQLFDAMWVSGNAPVEGAGTRLVGKPSYFVSSVIDLSKDQVALPEDVMQMIVDNSSSVVNSPMQTTTNTTFSLFGK</sequence>
<accession>G0TYY3</accession>
<feature type="region of interest" description="Disordered" evidence="1">
    <location>
        <begin position="645"/>
        <end position="797"/>
    </location>
</feature>
<gene>
    <name evidence="2" type="ORF">TVY486_0705130</name>
</gene>
<protein>
    <submittedName>
        <fullName evidence="2">Uncharacterized protein</fullName>
    </submittedName>
</protein>
<feature type="compositionally biased region" description="Polar residues" evidence="1">
    <location>
        <begin position="463"/>
        <end position="481"/>
    </location>
</feature>
<feature type="compositionally biased region" description="Basic and acidic residues" evidence="1">
    <location>
        <begin position="728"/>
        <end position="738"/>
    </location>
</feature>
<dbReference type="SUPFAM" id="SSF48452">
    <property type="entry name" value="TPR-like"/>
    <property type="match status" value="1"/>
</dbReference>
<feature type="region of interest" description="Disordered" evidence="1">
    <location>
        <begin position="1"/>
        <end position="24"/>
    </location>
</feature>
<dbReference type="Gene3D" id="1.25.40.10">
    <property type="entry name" value="Tetratricopeptide repeat domain"/>
    <property type="match status" value="1"/>
</dbReference>
<dbReference type="Pfam" id="PF13424">
    <property type="entry name" value="TPR_12"/>
    <property type="match status" value="1"/>
</dbReference>
<evidence type="ECO:0000313" key="2">
    <source>
        <dbReference type="EMBL" id="CCC49186.1"/>
    </source>
</evidence>